<dbReference type="InterPro" id="IPR000792">
    <property type="entry name" value="Tscrpt_reg_LuxR_C"/>
</dbReference>
<evidence type="ECO:0000256" key="3">
    <source>
        <dbReference type="ARBA" id="ARBA00023015"/>
    </source>
</evidence>
<dbReference type="RefSeq" id="WP_137697683.1">
    <property type="nucleotide sequence ID" value="NZ_CP061336.1"/>
</dbReference>
<dbReference type="InterPro" id="IPR016032">
    <property type="entry name" value="Sig_transdc_resp-reg_C-effctor"/>
</dbReference>
<evidence type="ECO:0000256" key="4">
    <source>
        <dbReference type="ARBA" id="ARBA00023125"/>
    </source>
</evidence>
<proteinExistence type="predicted"/>
<dbReference type="InterPro" id="IPR011006">
    <property type="entry name" value="CheY-like_superfamily"/>
</dbReference>
<evidence type="ECO:0000256" key="6">
    <source>
        <dbReference type="ARBA" id="ARBA00024867"/>
    </source>
</evidence>
<dbReference type="Gene3D" id="3.40.50.2300">
    <property type="match status" value="1"/>
</dbReference>
<dbReference type="PROSITE" id="PS50043">
    <property type="entry name" value="HTH_LUXR_2"/>
    <property type="match status" value="1"/>
</dbReference>
<dbReference type="PRINTS" id="PR00038">
    <property type="entry name" value="HTHLUXR"/>
</dbReference>
<dbReference type="GO" id="GO:0006355">
    <property type="term" value="P:regulation of DNA-templated transcription"/>
    <property type="evidence" value="ECO:0007669"/>
    <property type="project" value="InterPro"/>
</dbReference>
<dbReference type="CDD" id="cd06170">
    <property type="entry name" value="LuxR_C_like"/>
    <property type="match status" value="1"/>
</dbReference>
<dbReference type="SMART" id="SM00421">
    <property type="entry name" value="HTH_LUXR"/>
    <property type="match status" value="1"/>
</dbReference>
<keyword evidence="4" id="KW-0238">DNA-binding</keyword>
<dbReference type="Proteomes" id="UP000306409">
    <property type="component" value="Chromosome"/>
</dbReference>
<dbReference type="PANTHER" id="PTHR43214:SF43">
    <property type="entry name" value="TWO-COMPONENT RESPONSE REGULATOR"/>
    <property type="match status" value="1"/>
</dbReference>
<reference evidence="7 8" key="1">
    <citation type="submission" date="2020-09" db="EMBL/GenBank/DDBJ databases">
        <title>Characterization and genome sequencing of Ruminiclostridium sp. nov. MA18.</title>
        <authorList>
            <person name="Rettenmaier R."/>
            <person name="Kowollik M.-L."/>
            <person name="Liebl W."/>
            <person name="Zverlov V."/>
        </authorList>
    </citation>
    <scope>NUCLEOTIDE SEQUENCE [LARGE SCALE GENOMIC DNA]</scope>
    <source>
        <strain evidence="7 8">MA18</strain>
    </source>
</reference>
<dbReference type="Pfam" id="PF00072">
    <property type="entry name" value="Response_reg"/>
    <property type="match status" value="1"/>
</dbReference>
<dbReference type="SMART" id="SM00448">
    <property type="entry name" value="REC"/>
    <property type="match status" value="1"/>
</dbReference>
<evidence type="ECO:0000256" key="1">
    <source>
        <dbReference type="ARBA" id="ARBA00018672"/>
    </source>
</evidence>
<dbReference type="InterPro" id="IPR001789">
    <property type="entry name" value="Sig_transdc_resp-reg_receiver"/>
</dbReference>
<dbReference type="KEGG" id="rher:EHE19_002005"/>
<dbReference type="SUPFAM" id="SSF46894">
    <property type="entry name" value="C-terminal effector domain of the bipartite response regulators"/>
    <property type="match status" value="1"/>
</dbReference>
<evidence type="ECO:0000256" key="2">
    <source>
        <dbReference type="ARBA" id="ARBA00022553"/>
    </source>
</evidence>
<gene>
    <name evidence="7" type="ORF">EHE19_002005</name>
</gene>
<sequence length="215" mass="23968">MDIIKVLIADDQTLMRDGLKTILELEEGMEVVGVAENGIQAYELAEKLNPDVVLMDIRMPIMDGVDSTRIIKNNNPSIVVIMLTTFDDDEYIIQALQYGASGYLLKDIQGNKLIQAIRESMAGNLLMPSNIAVKLATRLSKISEKESINIKSNNLALSYREQEIATLMIKGYTNKQIASELCISEGTAKNYISMIYSKIGINDRTKAVIFLRECL</sequence>
<dbReference type="GO" id="GO:0003677">
    <property type="term" value="F:DNA binding"/>
    <property type="evidence" value="ECO:0007669"/>
    <property type="project" value="UniProtKB-KW"/>
</dbReference>
<evidence type="ECO:0000256" key="5">
    <source>
        <dbReference type="ARBA" id="ARBA00023163"/>
    </source>
</evidence>
<keyword evidence="5" id="KW-0804">Transcription</keyword>
<protein>
    <recommendedName>
        <fullName evidence="1">Stage 0 sporulation protein A homolog</fullName>
    </recommendedName>
</protein>
<dbReference type="OrthoDB" id="9779069at2"/>
<keyword evidence="2" id="KW-0597">Phosphoprotein</keyword>
<accession>A0A4V6ENS4</accession>
<dbReference type="InterPro" id="IPR058245">
    <property type="entry name" value="NreC/VraR/RcsB-like_REC"/>
</dbReference>
<evidence type="ECO:0000313" key="8">
    <source>
        <dbReference type="Proteomes" id="UP000306409"/>
    </source>
</evidence>
<dbReference type="AlphaFoldDB" id="A0A4V6ENS4"/>
<keyword evidence="8" id="KW-1185">Reference proteome</keyword>
<keyword evidence="3" id="KW-0805">Transcription regulation</keyword>
<dbReference type="Pfam" id="PF00196">
    <property type="entry name" value="GerE"/>
    <property type="match status" value="1"/>
</dbReference>
<dbReference type="GO" id="GO:0000160">
    <property type="term" value="P:phosphorelay signal transduction system"/>
    <property type="evidence" value="ECO:0007669"/>
    <property type="project" value="InterPro"/>
</dbReference>
<dbReference type="PROSITE" id="PS50110">
    <property type="entry name" value="RESPONSE_REGULATORY"/>
    <property type="match status" value="1"/>
</dbReference>
<comment type="function">
    <text evidence="6">May play the central regulatory role in sporulation. It may be an element of the effector pathway responsible for the activation of sporulation genes in response to nutritional stress. Spo0A may act in concert with spo0H (a sigma factor) to control the expression of some genes that are critical to the sporulation process.</text>
</comment>
<dbReference type="SUPFAM" id="SSF52172">
    <property type="entry name" value="CheY-like"/>
    <property type="match status" value="1"/>
</dbReference>
<dbReference type="PANTHER" id="PTHR43214">
    <property type="entry name" value="TWO-COMPONENT RESPONSE REGULATOR"/>
    <property type="match status" value="1"/>
</dbReference>
<dbReference type="CDD" id="cd17535">
    <property type="entry name" value="REC_NarL-like"/>
    <property type="match status" value="1"/>
</dbReference>
<dbReference type="InterPro" id="IPR039420">
    <property type="entry name" value="WalR-like"/>
</dbReference>
<evidence type="ECO:0000313" key="7">
    <source>
        <dbReference type="EMBL" id="QNU67339.1"/>
    </source>
</evidence>
<organism evidence="7 8">
    <name type="scientific">Ruminiclostridium herbifermentans</name>
    <dbReference type="NCBI Taxonomy" id="2488810"/>
    <lineage>
        <taxon>Bacteria</taxon>
        <taxon>Bacillati</taxon>
        <taxon>Bacillota</taxon>
        <taxon>Clostridia</taxon>
        <taxon>Eubacteriales</taxon>
        <taxon>Oscillospiraceae</taxon>
        <taxon>Ruminiclostridium</taxon>
    </lineage>
</organism>
<dbReference type="EMBL" id="CP061336">
    <property type="protein sequence ID" value="QNU67339.1"/>
    <property type="molecule type" value="Genomic_DNA"/>
</dbReference>
<name>A0A4V6ENS4_9FIRM</name>